<dbReference type="GO" id="GO:0004674">
    <property type="term" value="F:protein serine/threonine kinase activity"/>
    <property type="evidence" value="ECO:0007669"/>
    <property type="project" value="UniProtKB-KW"/>
</dbReference>
<keyword evidence="4" id="KW-0723">Serine/threonine-protein kinase</keyword>
<dbReference type="Proteomes" id="UP000307440">
    <property type="component" value="Unassembled WGS sequence"/>
</dbReference>
<keyword evidence="1 3" id="KW-0547">Nucleotide-binding</keyword>
<dbReference type="SMART" id="SM00220">
    <property type="entry name" value="S_TKc"/>
    <property type="match status" value="1"/>
</dbReference>
<dbReference type="InterPro" id="IPR000719">
    <property type="entry name" value="Prot_kinase_dom"/>
</dbReference>
<dbReference type="PANTHER" id="PTHR44167">
    <property type="entry name" value="OVARIAN-SPECIFIC SERINE/THREONINE-PROTEIN KINASE LOK-RELATED"/>
    <property type="match status" value="1"/>
</dbReference>
<evidence type="ECO:0000256" key="2">
    <source>
        <dbReference type="ARBA" id="ARBA00022840"/>
    </source>
</evidence>
<organism evidence="6 7">
    <name type="scientific">Coprinopsis marcescibilis</name>
    <name type="common">Agaric fungus</name>
    <name type="synonym">Psathyrella marcescibilis</name>
    <dbReference type="NCBI Taxonomy" id="230819"/>
    <lineage>
        <taxon>Eukaryota</taxon>
        <taxon>Fungi</taxon>
        <taxon>Dikarya</taxon>
        <taxon>Basidiomycota</taxon>
        <taxon>Agaricomycotina</taxon>
        <taxon>Agaricomycetes</taxon>
        <taxon>Agaricomycetidae</taxon>
        <taxon>Agaricales</taxon>
        <taxon>Agaricineae</taxon>
        <taxon>Psathyrellaceae</taxon>
        <taxon>Coprinopsis</taxon>
    </lineage>
</organism>
<dbReference type="EMBL" id="ML210288">
    <property type="protein sequence ID" value="TFK20774.1"/>
    <property type="molecule type" value="Genomic_DNA"/>
</dbReference>
<reference evidence="6 7" key="1">
    <citation type="journal article" date="2019" name="Nat. Ecol. Evol.">
        <title>Megaphylogeny resolves global patterns of mushroom evolution.</title>
        <authorList>
            <person name="Varga T."/>
            <person name="Krizsan K."/>
            <person name="Foldi C."/>
            <person name="Dima B."/>
            <person name="Sanchez-Garcia M."/>
            <person name="Sanchez-Ramirez S."/>
            <person name="Szollosi G.J."/>
            <person name="Szarkandi J.G."/>
            <person name="Papp V."/>
            <person name="Albert L."/>
            <person name="Andreopoulos W."/>
            <person name="Angelini C."/>
            <person name="Antonin V."/>
            <person name="Barry K.W."/>
            <person name="Bougher N.L."/>
            <person name="Buchanan P."/>
            <person name="Buyck B."/>
            <person name="Bense V."/>
            <person name="Catcheside P."/>
            <person name="Chovatia M."/>
            <person name="Cooper J."/>
            <person name="Damon W."/>
            <person name="Desjardin D."/>
            <person name="Finy P."/>
            <person name="Geml J."/>
            <person name="Haridas S."/>
            <person name="Hughes K."/>
            <person name="Justo A."/>
            <person name="Karasinski D."/>
            <person name="Kautmanova I."/>
            <person name="Kiss B."/>
            <person name="Kocsube S."/>
            <person name="Kotiranta H."/>
            <person name="LaButti K.M."/>
            <person name="Lechner B.E."/>
            <person name="Liimatainen K."/>
            <person name="Lipzen A."/>
            <person name="Lukacs Z."/>
            <person name="Mihaltcheva S."/>
            <person name="Morgado L.N."/>
            <person name="Niskanen T."/>
            <person name="Noordeloos M.E."/>
            <person name="Ohm R.A."/>
            <person name="Ortiz-Santana B."/>
            <person name="Ovrebo C."/>
            <person name="Racz N."/>
            <person name="Riley R."/>
            <person name="Savchenko A."/>
            <person name="Shiryaev A."/>
            <person name="Soop K."/>
            <person name="Spirin V."/>
            <person name="Szebenyi C."/>
            <person name="Tomsovsky M."/>
            <person name="Tulloss R.E."/>
            <person name="Uehling J."/>
            <person name="Grigoriev I.V."/>
            <person name="Vagvolgyi C."/>
            <person name="Papp T."/>
            <person name="Martin F.M."/>
            <person name="Miettinen O."/>
            <person name="Hibbett D.S."/>
            <person name="Nagy L.G."/>
        </authorList>
    </citation>
    <scope>NUCLEOTIDE SEQUENCE [LARGE SCALE GENOMIC DNA]</scope>
    <source>
        <strain evidence="6 7">CBS 121175</strain>
    </source>
</reference>
<dbReference type="InterPro" id="IPR017441">
    <property type="entry name" value="Protein_kinase_ATP_BS"/>
</dbReference>
<dbReference type="SUPFAM" id="SSF56112">
    <property type="entry name" value="Protein kinase-like (PK-like)"/>
    <property type="match status" value="1"/>
</dbReference>
<name>A0A5C3KKP5_COPMA</name>
<dbReference type="STRING" id="230819.A0A5C3KKP5"/>
<dbReference type="InterPro" id="IPR008271">
    <property type="entry name" value="Ser/Thr_kinase_AS"/>
</dbReference>
<dbReference type="Pfam" id="PF00069">
    <property type="entry name" value="Pkinase"/>
    <property type="match status" value="2"/>
</dbReference>
<dbReference type="AlphaFoldDB" id="A0A5C3KKP5"/>
<keyword evidence="6" id="KW-0808">Transferase</keyword>
<evidence type="ECO:0000313" key="7">
    <source>
        <dbReference type="Proteomes" id="UP000307440"/>
    </source>
</evidence>
<dbReference type="CDD" id="cd14008">
    <property type="entry name" value="STKc_LKB1_CaMKK"/>
    <property type="match status" value="1"/>
</dbReference>
<dbReference type="PROSITE" id="PS00108">
    <property type="entry name" value="PROTEIN_KINASE_ST"/>
    <property type="match status" value="1"/>
</dbReference>
<proteinExistence type="inferred from homology"/>
<dbReference type="Gene3D" id="1.10.510.10">
    <property type="entry name" value="Transferase(Phosphotransferase) domain 1"/>
    <property type="match status" value="1"/>
</dbReference>
<dbReference type="Gene3D" id="3.30.200.20">
    <property type="entry name" value="Phosphorylase Kinase, domain 1"/>
    <property type="match status" value="1"/>
</dbReference>
<evidence type="ECO:0000259" key="5">
    <source>
        <dbReference type="PROSITE" id="PS50011"/>
    </source>
</evidence>
<dbReference type="GO" id="GO:0005524">
    <property type="term" value="F:ATP binding"/>
    <property type="evidence" value="ECO:0007669"/>
    <property type="project" value="UniProtKB-UniRule"/>
</dbReference>
<evidence type="ECO:0000313" key="6">
    <source>
        <dbReference type="EMBL" id="TFK20774.1"/>
    </source>
</evidence>
<dbReference type="PROSITE" id="PS00107">
    <property type="entry name" value="PROTEIN_KINASE_ATP"/>
    <property type="match status" value="1"/>
</dbReference>
<keyword evidence="2 3" id="KW-0067">ATP-binding</keyword>
<feature type="binding site" evidence="3">
    <location>
        <position position="73"/>
    </location>
    <ligand>
        <name>ATP</name>
        <dbReference type="ChEBI" id="CHEBI:30616"/>
    </ligand>
</feature>
<keyword evidence="6" id="KW-0418">Kinase</keyword>
<sequence>MACRSSIDSRTQHPAPEFYPLEPIIFTNQLETTSTRKRRINQYLRGDKIGKGRHGEVYLCQDSQSNNREVALKVVKRSHPRDKMKLLRKNYQQGESSSSHKLPPNSTENSIRKEIAVLKACGRHPNLVTLLEVIDDSREEKIYLVLEYLSGGPVEWATPDHTPLLTLEQTRRILRDVILGVEFMHSKNILHRDIKPANIMYTEDRRSVKLIDFGVSHIIYPGSSKKSTKGAENSDREIFPPSDLLKRIGTPSFLAPEVVWFAESPELSFSASQESMPSTSSDTTVVNTFPMPKTRPPITKAVDIWALAITFYCLLFGHTPFTGSTDENDNVHHNELMLYHRICTQDWTLGDSMGVERIPTEGRHPKDRCSDGFLVVQLLEGMLQKNPQARISLLDVKKHTFVLRDIPNPKEWLRRTAQTPPERYSTCWAKRMFGKLLHKNK</sequence>
<comment type="similarity">
    <text evidence="4">Belongs to the protein kinase superfamily.</text>
</comment>
<dbReference type="GO" id="GO:0044773">
    <property type="term" value="P:mitotic DNA damage checkpoint signaling"/>
    <property type="evidence" value="ECO:0007669"/>
    <property type="project" value="TreeGrafter"/>
</dbReference>
<evidence type="ECO:0000256" key="4">
    <source>
        <dbReference type="RuleBase" id="RU000304"/>
    </source>
</evidence>
<protein>
    <submittedName>
        <fullName evidence="6">Kinase-like protein</fullName>
    </submittedName>
</protein>
<evidence type="ECO:0000256" key="3">
    <source>
        <dbReference type="PROSITE-ProRule" id="PRU10141"/>
    </source>
</evidence>
<evidence type="ECO:0000256" key="1">
    <source>
        <dbReference type="ARBA" id="ARBA00022741"/>
    </source>
</evidence>
<dbReference type="PANTHER" id="PTHR44167:SF33">
    <property type="entry name" value="NON-SPECIFIC SERINE_THREONINE PROTEIN KINASE"/>
    <property type="match status" value="1"/>
</dbReference>
<gene>
    <name evidence="6" type="ORF">FA15DRAFT_624913</name>
</gene>
<accession>A0A5C3KKP5</accession>
<dbReference type="OrthoDB" id="68483at2759"/>
<keyword evidence="7" id="KW-1185">Reference proteome</keyword>
<dbReference type="InterPro" id="IPR011009">
    <property type="entry name" value="Kinase-like_dom_sf"/>
</dbReference>
<dbReference type="GO" id="GO:0005634">
    <property type="term" value="C:nucleus"/>
    <property type="evidence" value="ECO:0007669"/>
    <property type="project" value="TreeGrafter"/>
</dbReference>
<dbReference type="PROSITE" id="PS50011">
    <property type="entry name" value="PROTEIN_KINASE_DOM"/>
    <property type="match status" value="1"/>
</dbReference>
<feature type="domain" description="Protein kinase" evidence="5">
    <location>
        <begin position="43"/>
        <end position="402"/>
    </location>
</feature>